<dbReference type="InterPro" id="IPR036188">
    <property type="entry name" value="FAD/NAD-bd_sf"/>
</dbReference>
<dbReference type="Proteomes" id="UP001597295">
    <property type="component" value="Unassembled WGS sequence"/>
</dbReference>
<feature type="compositionally biased region" description="Polar residues" evidence="1">
    <location>
        <begin position="340"/>
        <end position="352"/>
    </location>
</feature>
<dbReference type="Gene3D" id="3.90.660.10">
    <property type="match status" value="1"/>
</dbReference>
<dbReference type="Gene3D" id="3.50.50.60">
    <property type="entry name" value="FAD/NAD(P)-binding domain"/>
    <property type="match status" value="2"/>
</dbReference>
<gene>
    <name evidence="3" type="primary">hpnE</name>
    <name evidence="3" type="ORF">ACFSM5_17435</name>
</gene>
<accession>A0ABW5DUD8</accession>
<evidence type="ECO:0000313" key="3">
    <source>
        <dbReference type="EMBL" id="MFD2264692.1"/>
    </source>
</evidence>
<dbReference type="GO" id="GO:0016491">
    <property type="term" value="F:oxidoreductase activity"/>
    <property type="evidence" value="ECO:0007669"/>
    <property type="project" value="UniProtKB-KW"/>
</dbReference>
<organism evidence="3 4">
    <name type="scientific">Lacibacterium aquatile</name>
    <dbReference type="NCBI Taxonomy" id="1168082"/>
    <lineage>
        <taxon>Bacteria</taxon>
        <taxon>Pseudomonadati</taxon>
        <taxon>Pseudomonadota</taxon>
        <taxon>Alphaproteobacteria</taxon>
        <taxon>Rhodospirillales</taxon>
        <taxon>Rhodospirillaceae</taxon>
    </lineage>
</organism>
<dbReference type="EC" id="1.17.8.1" evidence="3"/>
<dbReference type="InterPro" id="IPR050464">
    <property type="entry name" value="Zeta_carotene_desat/Oxidored"/>
</dbReference>
<feature type="region of interest" description="Disordered" evidence="1">
    <location>
        <begin position="340"/>
        <end position="359"/>
    </location>
</feature>
<sequence>MTVHIVGAGIAGLSAALALSERGIPILLHEATPQAGGRCRSWQDPTLGILDNGTHLVLSGNAAVTRYLERAGSTAEMPAETPVFPFADVRSGKRWSVDLRRPWQLGLGALGMLKPFLTGADTSVSECLGHNRLWETLWRPLSVAALNTEPEAARARSLAAILRASLLKGPGACAPRLARTSLAAAFVDPALNRLPPVRHRHRLTALEIQDDQLTGLRFADGEFIETRNAILALPAWEVSRLLPDLMVPDDHRAIINLHVHCKTAGPRLLGLIGGTGEWLSWRDGVASITVSAADRLLDQDAETLARSLWQEVAGVLGATPELPPGWQMIREKRATFAATSAQEKLRPSTTSGPRGLTLAGDWTATGLPATLEGACRSGEAAARQFFRN</sequence>
<dbReference type="SUPFAM" id="SSF51905">
    <property type="entry name" value="FAD/NAD(P)-binding domain"/>
    <property type="match status" value="1"/>
</dbReference>
<evidence type="ECO:0000313" key="4">
    <source>
        <dbReference type="Proteomes" id="UP001597295"/>
    </source>
</evidence>
<dbReference type="EMBL" id="JBHUIP010000014">
    <property type="protein sequence ID" value="MFD2264692.1"/>
    <property type="molecule type" value="Genomic_DNA"/>
</dbReference>
<dbReference type="Pfam" id="PF13450">
    <property type="entry name" value="NAD_binding_8"/>
    <property type="match status" value="1"/>
</dbReference>
<dbReference type="Pfam" id="PF01593">
    <property type="entry name" value="Amino_oxidase"/>
    <property type="match status" value="1"/>
</dbReference>
<keyword evidence="4" id="KW-1185">Reference proteome</keyword>
<dbReference type="NCBIfam" id="TIGR03467">
    <property type="entry name" value="HpnE"/>
    <property type="match status" value="1"/>
</dbReference>
<keyword evidence="3" id="KW-0560">Oxidoreductase</keyword>
<dbReference type="PANTHER" id="PTHR42923">
    <property type="entry name" value="PROTOPORPHYRINOGEN OXIDASE"/>
    <property type="match status" value="1"/>
</dbReference>
<proteinExistence type="predicted"/>
<evidence type="ECO:0000256" key="1">
    <source>
        <dbReference type="SAM" id="MobiDB-lite"/>
    </source>
</evidence>
<name>A0ABW5DUD8_9PROT</name>
<reference evidence="4" key="1">
    <citation type="journal article" date="2019" name="Int. J. Syst. Evol. Microbiol.">
        <title>The Global Catalogue of Microorganisms (GCM) 10K type strain sequencing project: providing services to taxonomists for standard genome sequencing and annotation.</title>
        <authorList>
            <consortium name="The Broad Institute Genomics Platform"/>
            <consortium name="The Broad Institute Genome Sequencing Center for Infectious Disease"/>
            <person name="Wu L."/>
            <person name="Ma J."/>
        </authorList>
    </citation>
    <scope>NUCLEOTIDE SEQUENCE [LARGE SCALE GENOMIC DNA]</scope>
    <source>
        <strain evidence="4">CGMCC 1.19062</strain>
    </source>
</reference>
<feature type="domain" description="Amine oxidase" evidence="2">
    <location>
        <begin position="129"/>
        <end position="384"/>
    </location>
</feature>
<evidence type="ECO:0000259" key="2">
    <source>
        <dbReference type="Pfam" id="PF01593"/>
    </source>
</evidence>
<dbReference type="RefSeq" id="WP_379877803.1">
    <property type="nucleotide sequence ID" value="NZ_JBHUIP010000014.1"/>
</dbReference>
<dbReference type="InterPro" id="IPR002937">
    <property type="entry name" value="Amino_oxidase"/>
</dbReference>
<dbReference type="InterPro" id="IPR017830">
    <property type="entry name" value="SQase_HpnE"/>
</dbReference>
<protein>
    <submittedName>
        <fullName evidence="3">Hydroxysqualene dehydroxylase HpnE</fullName>
        <ecNumber evidence="3">1.17.8.1</ecNumber>
    </submittedName>
</protein>
<comment type="caution">
    <text evidence="3">The sequence shown here is derived from an EMBL/GenBank/DDBJ whole genome shotgun (WGS) entry which is preliminary data.</text>
</comment>
<dbReference type="PANTHER" id="PTHR42923:SF47">
    <property type="entry name" value="BLR3003 PROTEIN"/>
    <property type="match status" value="1"/>
</dbReference>